<keyword evidence="6" id="KW-1185">Reference proteome</keyword>
<keyword evidence="2" id="KW-0645">Protease</keyword>
<dbReference type="Proteomes" id="UP000828251">
    <property type="component" value="Unassembled WGS sequence"/>
</dbReference>
<accession>A0A9D4A1F5</accession>
<sequence>MPCVSGNNPTLLLFRLIQQAISFGLNANIVHSVPSKWPLFDPSQSSTYQLISCNASQCNNPFQTTCSSNNSCQYSLNYPDDSYSNGDIAFDIISLATTTSAIVSVLEIVIGCGHNNGGPSKERNLGIISLGGGELSLISQIGSPIVGDGVVLTLLIKLSSPTFYFLNLEAISVGNKRINYTDVSLGNPDEGIYWELELAVATQINATRVQGLEGLSLCYDAKIEFVVPNITMHFTDADVKL</sequence>
<dbReference type="SUPFAM" id="SSF50630">
    <property type="entry name" value="Acid proteases"/>
    <property type="match status" value="1"/>
</dbReference>
<dbReference type="Pfam" id="PF14543">
    <property type="entry name" value="TAXi_N"/>
    <property type="match status" value="1"/>
</dbReference>
<name>A0A9D4A1F5_9ROSI</name>
<dbReference type="GO" id="GO:0006508">
    <property type="term" value="P:proteolysis"/>
    <property type="evidence" value="ECO:0007669"/>
    <property type="project" value="UniProtKB-KW"/>
</dbReference>
<evidence type="ECO:0000256" key="1">
    <source>
        <dbReference type="ARBA" id="ARBA00007447"/>
    </source>
</evidence>
<dbReference type="PANTHER" id="PTHR47967:SF66">
    <property type="entry name" value="ASPARTIC PROTEINASE CDR1-RELATED"/>
    <property type="match status" value="1"/>
</dbReference>
<dbReference type="GO" id="GO:0005576">
    <property type="term" value="C:extracellular region"/>
    <property type="evidence" value="ECO:0007669"/>
    <property type="project" value="TreeGrafter"/>
</dbReference>
<reference evidence="5 6" key="1">
    <citation type="journal article" date="2021" name="Plant Biotechnol. J.">
        <title>Multi-omics assisted identification of the key and species-specific regulatory components of drought-tolerant mechanisms in Gossypium stocksii.</title>
        <authorList>
            <person name="Yu D."/>
            <person name="Ke L."/>
            <person name="Zhang D."/>
            <person name="Wu Y."/>
            <person name="Sun Y."/>
            <person name="Mei J."/>
            <person name="Sun J."/>
            <person name="Sun Y."/>
        </authorList>
    </citation>
    <scope>NUCLEOTIDE SEQUENCE [LARGE SCALE GENOMIC DNA]</scope>
    <source>
        <strain evidence="6">cv. E1</strain>
        <tissue evidence="5">Leaf</tissue>
    </source>
</reference>
<dbReference type="AlphaFoldDB" id="A0A9D4A1F5"/>
<comment type="caution">
    <text evidence="5">The sequence shown here is derived from an EMBL/GenBank/DDBJ whole genome shotgun (WGS) entry which is preliminary data.</text>
</comment>
<dbReference type="InterPro" id="IPR021109">
    <property type="entry name" value="Peptidase_aspartic_dom_sf"/>
</dbReference>
<protein>
    <recommendedName>
        <fullName evidence="4">Xylanase inhibitor N-terminal domain-containing protein</fullName>
    </recommendedName>
</protein>
<dbReference type="EMBL" id="JAIQCV010000007">
    <property type="protein sequence ID" value="KAH1082986.1"/>
    <property type="molecule type" value="Genomic_DNA"/>
</dbReference>
<keyword evidence="3" id="KW-0378">Hydrolase</keyword>
<evidence type="ECO:0000313" key="6">
    <source>
        <dbReference type="Proteomes" id="UP000828251"/>
    </source>
</evidence>
<proteinExistence type="inferred from homology"/>
<evidence type="ECO:0000313" key="5">
    <source>
        <dbReference type="EMBL" id="KAH1082986.1"/>
    </source>
</evidence>
<evidence type="ECO:0000259" key="4">
    <source>
        <dbReference type="Pfam" id="PF14543"/>
    </source>
</evidence>
<dbReference type="Gene3D" id="2.40.70.10">
    <property type="entry name" value="Acid Proteases"/>
    <property type="match status" value="2"/>
</dbReference>
<dbReference type="InterPro" id="IPR032861">
    <property type="entry name" value="TAXi_N"/>
</dbReference>
<evidence type="ECO:0000256" key="3">
    <source>
        <dbReference type="ARBA" id="ARBA00022801"/>
    </source>
</evidence>
<feature type="domain" description="Xylanase inhibitor N-terminal" evidence="4">
    <location>
        <begin position="34"/>
        <end position="144"/>
    </location>
</feature>
<organism evidence="5 6">
    <name type="scientific">Gossypium stocksii</name>
    <dbReference type="NCBI Taxonomy" id="47602"/>
    <lineage>
        <taxon>Eukaryota</taxon>
        <taxon>Viridiplantae</taxon>
        <taxon>Streptophyta</taxon>
        <taxon>Embryophyta</taxon>
        <taxon>Tracheophyta</taxon>
        <taxon>Spermatophyta</taxon>
        <taxon>Magnoliopsida</taxon>
        <taxon>eudicotyledons</taxon>
        <taxon>Gunneridae</taxon>
        <taxon>Pentapetalae</taxon>
        <taxon>rosids</taxon>
        <taxon>malvids</taxon>
        <taxon>Malvales</taxon>
        <taxon>Malvaceae</taxon>
        <taxon>Malvoideae</taxon>
        <taxon>Gossypium</taxon>
    </lineage>
</organism>
<evidence type="ECO:0000256" key="2">
    <source>
        <dbReference type="ARBA" id="ARBA00022670"/>
    </source>
</evidence>
<dbReference type="GO" id="GO:0008233">
    <property type="term" value="F:peptidase activity"/>
    <property type="evidence" value="ECO:0007669"/>
    <property type="project" value="UniProtKB-KW"/>
</dbReference>
<dbReference type="InterPro" id="IPR051708">
    <property type="entry name" value="Plant_Aspart_Prot_A1"/>
</dbReference>
<gene>
    <name evidence="5" type="ORF">J1N35_022747</name>
</gene>
<dbReference type="PANTHER" id="PTHR47967">
    <property type="entry name" value="OS07G0603500 PROTEIN-RELATED"/>
    <property type="match status" value="1"/>
</dbReference>
<dbReference type="OrthoDB" id="1741242at2759"/>
<comment type="similarity">
    <text evidence="1">Belongs to the peptidase A1 family.</text>
</comment>